<dbReference type="InterPro" id="IPR000938">
    <property type="entry name" value="CAP-Gly_domain"/>
</dbReference>
<feature type="compositionally biased region" description="Polar residues" evidence="1">
    <location>
        <begin position="191"/>
        <end position="201"/>
    </location>
</feature>
<organism evidence="3 4">
    <name type="scientific">Trichomonascus ciferrii</name>
    <dbReference type="NCBI Taxonomy" id="44093"/>
    <lineage>
        <taxon>Eukaryota</taxon>
        <taxon>Fungi</taxon>
        <taxon>Dikarya</taxon>
        <taxon>Ascomycota</taxon>
        <taxon>Saccharomycotina</taxon>
        <taxon>Dipodascomycetes</taxon>
        <taxon>Dipodascales</taxon>
        <taxon>Trichomonascaceae</taxon>
        <taxon>Trichomonascus</taxon>
        <taxon>Trichomonascus ciferrii complex</taxon>
    </lineage>
</organism>
<dbReference type="VEuPathDB" id="FungiDB:TRICI_002601"/>
<keyword evidence="4" id="KW-1185">Reference proteome</keyword>
<evidence type="ECO:0000313" key="3">
    <source>
        <dbReference type="EMBL" id="KAA8915244.1"/>
    </source>
</evidence>
<sequence length="509" mass="56343">MAFTTPRASRISTASAYSTPLAMNTKGGLSVGDNVSLPEGQRGILRYVGKIQGKPGEYAGVELTGEDAVHGRHSGSCNGISYFTTARPNSGVFITYSKLIASTSAANQNKPPATASVSRRQSARHSLQPPSTPMASQKATATGSPRGSLARPSVRGQALTTPRRSTAGLFNGTSPKPDDAGTPSRRPRQSGLHQPMNQDNEVATLTKELRQARAELAEKDSQLEQQGELLRDLEQTLEEFQTLANQRQEESNSNEEIEKLMRSLEERDRKLTNLRAEFEEKRQEFRITIDGLQVEMQETSEMYESEIRSLKANMGDAEEVNQRIVELEQMVTSLDNGLKNSQVSEQNARAQLGKLADIENKLLDKESELQDTRNSLEYFKSTNEELLKEVEHYKSLANTKQQQPATDQTPKSADDSAEITRLQGEVENLESMLESKIFREQELEKQVESLKLRSSSSSTATFEGPTTPENNKVTSPPAKVDPAAGRKLWCGLCEREGHESLDCPYDEEF</sequence>
<dbReference type="OrthoDB" id="2130750at2759"/>
<feature type="region of interest" description="Disordered" evidence="1">
    <location>
        <begin position="448"/>
        <end position="483"/>
    </location>
</feature>
<comment type="caution">
    <text evidence="3">The sequence shown here is derived from an EMBL/GenBank/DDBJ whole genome shotgun (WGS) entry which is preliminary data.</text>
</comment>
<evidence type="ECO:0000313" key="4">
    <source>
        <dbReference type="Proteomes" id="UP000761534"/>
    </source>
</evidence>
<dbReference type="Gene3D" id="2.30.30.190">
    <property type="entry name" value="CAP Gly-rich-like domain"/>
    <property type="match status" value="1"/>
</dbReference>
<dbReference type="AlphaFoldDB" id="A0A642V7G1"/>
<feature type="region of interest" description="Disordered" evidence="1">
    <location>
        <begin position="397"/>
        <end position="417"/>
    </location>
</feature>
<reference evidence="3" key="1">
    <citation type="journal article" date="2019" name="G3 (Bethesda)">
        <title>Genome Assemblies of Two Rare Opportunistic Yeast Pathogens: Diutina rugosa (syn. Candida rugosa) and Trichomonascus ciferrii (syn. Candida ciferrii).</title>
        <authorList>
            <person name="Mixao V."/>
            <person name="Saus E."/>
            <person name="Hansen A.P."/>
            <person name="Lass-Florl C."/>
            <person name="Gabaldon T."/>
        </authorList>
    </citation>
    <scope>NUCLEOTIDE SEQUENCE</scope>
    <source>
        <strain evidence="3">CBS 4856</strain>
    </source>
</reference>
<proteinExistence type="predicted"/>
<evidence type="ECO:0000256" key="1">
    <source>
        <dbReference type="SAM" id="MobiDB-lite"/>
    </source>
</evidence>
<dbReference type="InterPro" id="IPR036859">
    <property type="entry name" value="CAP-Gly_dom_sf"/>
</dbReference>
<accession>A0A642V7G1</accession>
<evidence type="ECO:0000259" key="2">
    <source>
        <dbReference type="PROSITE" id="PS50245"/>
    </source>
</evidence>
<dbReference type="EMBL" id="SWFS01000179">
    <property type="protein sequence ID" value="KAA8915244.1"/>
    <property type="molecule type" value="Genomic_DNA"/>
</dbReference>
<name>A0A642V7G1_9ASCO</name>
<protein>
    <recommendedName>
        <fullName evidence="2">CAP-Gly domain-containing protein</fullName>
    </recommendedName>
</protein>
<feature type="compositionally biased region" description="Polar residues" evidence="1">
    <location>
        <begin position="105"/>
        <end position="145"/>
    </location>
</feature>
<dbReference type="PANTHER" id="PTHR18916">
    <property type="entry name" value="DYNACTIN 1-RELATED MICROTUBULE-BINDING"/>
    <property type="match status" value="1"/>
</dbReference>
<dbReference type="PROSITE" id="PS50245">
    <property type="entry name" value="CAP_GLY_2"/>
    <property type="match status" value="1"/>
</dbReference>
<dbReference type="SMART" id="SM01052">
    <property type="entry name" value="CAP_GLY"/>
    <property type="match status" value="1"/>
</dbReference>
<feature type="compositionally biased region" description="Polar residues" evidence="1">
    <location>
        <begin position="397"/>
        <end position="411"/>
    </location>
</feature>
<dbReference type="Pfam" id="PF01302">
    <property type="entry name" value="CAP_GLY"/>
    <property type="match status" value="1"/>
</dbReference>
<feature type="domain" description="CAP-Gly" evidence="2">
    <location>
        <begin position="49"/>
        <end position="95"/>
    </location>
</feature>
<feature type="region of interest" description="Disordered" evidence="1">
    <location>
        <begin position="105"/>
        <end position="201"/>
    </location>
</feature>
<dbReference type="Proteomes" id="UP000761534">
    <property type="component" value="Unassembled WGS sequence"/>
</dbReference>
<gene>
    <name evidence="3" type="ORF">TRICI_002601</name>
</gene>
<dbReference type="SUPFAM" id="SSF74924">
    <property type="entry name" value="Cap-Gly domain"/>
    <property type="match status" value="1"/>
</dbReference>